<dbReference type="Pfam" id="PF00432">
    <property type="entry name" value="Prenyltrans"/>
    <property type="match status" value="1"/>
</dbReference>
<comment type="function">
    <text evidence="9">Catalyzes the transfer of a farnesyl moiety from farnesyl diphosphate to a cysteine at the fourth position from the C-terminus of several proteins. The beta subunit is responsible for peptide-binding.</text>
</comment>
<dbReference type="InterPro" id="IPR001330">
    <property type="entry name" value="Prenyltrans"/>
</dbReference>
<organism evidence="12 13">
    <name type="scientific">Fusarium zealandicum</name>
    <dbReference type="NCBI Taxonomy" id="1053134"/>
    <lineage>
        <taxon>Eukaryota</taxon>
        <taxon>Fungi</taxon>
        <taxon>Dikarya</taxon>
        <taxon>Ascomycota</taxon>
        <taxon>Pezizomycotina</taxon>
        <taxon>Sordariomycetes</taxon>
        <taxon>Hypocreomycetidae</taxon>
        <taxon>Hypocreales</taxon>
        <taxon>Nectriaceae</taxon>
        <taxon>Fusarium</taxon>
        <taxon>Fusarium staphyleae species complex</taxon>
    </lineage>
</organism>
<evidence type="ECO:0000256" key="6">
    <source>
        <dbReference type="ARBA" id="ARBA00022723"/>
    </source>
</evidence>
<feature type="domain" description="Prenyltransferase alpha-alpha toroid" evidence="11">
    <location>
        <begin position="160"/>
        <end position="542"/>
    </location>
</feature>
<dbReference type="InterPro" id="IPR045089">
    <property type="entry name" value="PGGT1B-like"/>
</dbReference>
<keyword evidence="6 9" id="KW-0479">Metal-binding</keyword>
<dbReference type="PANTHER" id="PTHR11774:SF6">
    <property type="entry name" value="PROTEIN FARNESYLTRANSFERASE SUBUNIT BETA"/>
    <property type="match status" value="1"/>
</dbReference>
<keyword evidence="5 9" id="KW-0808">Transferase</keyword>
<comment type="similarity">
    <text evidence="1 9">Belongs to the protein prenyltransferase subunit beta family.</text>
</comment>
<keyword evidence="13" id="KW-1185">Reference proteome</keyword>
<comment type="cofactor">
    <cofactor evidence="9">
        <name>Zn(2+)</name>
        <dbReference type="ChEBI" id="CHEBI:29105"/>
    </cofactor>
    <text evidence="9">Binds 1 zinc ion per subunit.</text>
</comment>
<evidence type="ECO:0000313" key="12">
    <source>
        <dbReference type="EMBL" id="KAF4974051.1"/>
    </source>
</evidence>
<evidence type="ECO:0000259" key="11">
    <source>
        <dbReference type="Pfam" id="PF00432"/>
    </source>
</evidence>
<name>A0A8H4XGY2_9HYPO</name>
<keyword evidence="4 9" id="KW-0637">Prenyltransferase</keyword>
<sequence>MTTGGQEQNNNHVLNGLENNINEIEGVICCLVDADIKATGIPSSCVMRPRARLTRPRPRVVFPSRNSNSNSNSNTSASTSTTRNQNTKSLRMAAAAAASAPHAYAGDDPSIPHLFSSAPPIRDTLGTESSRVQDATVDECLPFLTAQEHSSCNAHGLPHLDRRRHVNFLHKQLGKLPGAFMSADPSRPWFFYWCLAGLTLLGEDVSSYRQRLIDTVRPMQNPDGGFAGGFGQTSHLATTYATVLSLALVGRDDAYEVVDRRAMWRWLSSLKQPDGGFQMALGGEEDVRGAYCAAVIISLLNIPLELSQDSPARSAGHTGLFTGLAEYVRKCQTYEGGVSAKPGVEAHGAYAFCALGCLSILDSPHRAIPRSDRPSYSYLDVPLLISWLSSRQYAPEGGFSGRTNKLVDGCYSHWVGGCWPLIEAALNGPGGEAASSGDHPLPATKDNLFSRDGLIRYIFCCCQDQSKRGGMRDKPSKFSDAYHTCYVLSGLSSAQHKWDLVAARTHEAIVAGDSWSVSPYMEGEQIFDEEDRVATVHPVYVIPQYKVDDIQNYFASKQGF</sequence>
<dbReference type="FunFam" id="1.50.10.20:FF:000014">
    <property type="entry name" value="Protein farnesyltransferase subunit beta"/>
    <property type="match status" value="1"/>
</dbReference>
<evidence type="ECO:0000256" key="7">
    <source>
        <dbReference type="ARBA" id="ARBA00022737"/>
    </source>
</evidence>
<evidence type="ECO:0000256" key="1">
    <source>
        <dbReference type="ARBA" id="ARBA00010497"/>
    </source>
</evidence>
<dbReference type="OrthoDB" id="10261146at2759"/>
<proteinExistence type="inferred from homology"/>
<feature type="compositionally biased region" description="Low complexity" evidence="10">
    <location>
        <begin position="64"/>
        <end position="94"/>
    </location>
</feature>
<dbReference type="EC" id="2.5.1.58" evidence="2 9"/>
<dbReference type="PANTHER" id="PTHR11774">
    <property type="entry name" value="GERANYLGERANYL TRANSFERASE TYPE BETA SUBUNIT"/>
    <property type="match status" value="1"/>
</dbReference>
<dbReference type="SUPFAM" id="SSF48239">
    <property type="entry name" value="Terpenoid cyclases/Protein prenyltransferases"/>
    <property type="match status" value="1"/>
</dbReference>
<evidence type="ECO:0000256" key="3">
    <source>
        <dbReference type="ARBA" id="ARBA00015798"/>
    </source>
</evidence>
<reference evidence="12" key="1">
    <citation type="journal article" date="2020" name="BMC Genomics">
        <title>Correction to: Identification and distribution of gene clusters required for synthesis of sphingolipid metabolism inhibitors in diverse species of the filamentous fungus Fusarium.</title>
        <authorList>
            <person name="Kim H.S."/>
            <person name="Lohmar J.M."/>
            <person name="Busman M."/>
            <person name="Brown D.W."/>
            <person name="Naumann T.A."/>
            <person name="Divon H.H."/>
            <person name="Lysoe E."/>
            <person name="Uhlig S."/>
            <person name="Proctor R.H."/>
        </authorList>
    </citation>
    <scope>NUCLEOTIDE SEQUENCE</scope>
    <source>
        <strain evidence="12">NRRL 22465</strain>
    </source>
</reference>
<dbReference type="Gene3D" id="1.50.10.20">
    <property type="match status" value="1"/>
</dbReference>
<accession>A0A8H4XGY2</accession>
<dbReference type="EMBL" id="JABEYC010000810">
    <property type="protein sequence ID" value="KAF4974051.1"/>
    <property type="molecule type" value="Genomic_DNA"/>
</dbReference>
<dbReference type="AlphaFoldDB" id="A0A8H4XGY2"/>
<dbReference type="CDD" id="cd02893">
    <property type="entry name" value="FTase"/>
    <property type="match status" value="1"/>
</dbReference>
<protein>
    <recommendedName>
        <fullName evidence="3 9">Protein farnesyltransferase subunit beta</fullName>
        <shortName evidence="9">FTase-beta</shortName>
        <ecNumber evidence="2 9">2.5.1.58</ecNumber>
    </recommendedName>
</protein>
<dbReference type="GO" id="GO:0008270">
    <property type="term" value="F:zinc ion binding"/>
    <property type="evidence" value="ECO:0007669"/>
    <property type="project" value="UniProtKB-UniRule"/>
</dbReference>
<feature type="region of interest" description="Disordered" evidence="10">
    <location>
        <begin position="50"/>
        <end position="94"/>
    </location>
</feature>
<dbReference type="Proteomes" id="UP000635477">
    <property type="component" value="Unassembled WGS sequence"/>
</dbReference>
<evidence type="ECO:0000256" key="10">
    <source>
        <dbReference type="SAM" id="MobiDB-lite"/>
    </source>
</evidence>
<comment type="catalytic activity">
    <reaction evidence="9">
        <text>L-cysteinyl-[protein] + (2E,6E)-farnesyl diphosphate = S-(2E,6E)-farnesyl-L-cysteinyl-[protein] + diphosphate</text>
        <dbReference type="Rhea" id="RHEA:13345"/>
        <dbReference type="Rhea" id="RHEA-COMP:10131"/>
        <dbReference type="Rhea" id="RHEA-COMP:11535"/>
        <dbReference type="ChEBI" id="CHEBI:29950"/>
        <dbReference type="ChEBI" id="CHEBI:33019"/>
        <dbReference type="ChEBI" id="CHEBI:86019"/>
        <dbReference type="ChEBI" id="CHEBI:175763"/>
    </reaction>
</comment>
<comment type="caution">
    <text evidence="12">The sequence shown here is derived from an EMBL/GenBank/DDBJ whole genome shotgun (WGS) entry which is preliminary data.</text>
</comment>
<reference evidence="12" key="2">
    <citation type="submission" date="2020-05" db="EMBL/GenBank/DDBJ databases">
        <authorList>
            <person name="Kim H.-S."/>
            <person name="Proctor R.H."/>
            <person name="Brown D.W."/>
        </authorList>
    </citation>
    <scope>NUCLEOTIDE SEQUENCE</scope>
    <source>
        <strain evidence="12">NRRL 22465</strain>
    </source>
</reference>
<evidence type="ECO:0000256" key="5">
    <source>
        <dbReference type="ARBA" id="ARBA00022679"/>
    </source>
</evidence>
<keyword evidence="8 9" id="KW-0862">Zinc</keyword>
<dbReference type="GO" id="GO:0004660">
    <property type="term" value="F:protein farnesyltransferase activity"/>
    <property type="evidence" value="ECO:0007669"/>
    <property type="project" value="UniProtKB-UniRule"/>
</dbReference>
<evidence type="ECO:0000256" key="8">
    <source>
        <dbReference type="ARBA" id="ARBA00022833"/>
    </source>
</evidence>
<dbReference type="GO" id="GO:0005965">
    <property type="term" value="C:protein farnesyltransferase complex"/>
    <property type="evidence" value="ECO:0007669"/>
    <property type="project" value="UniProtKB-UniRule"/>
</dbReference>
<keyword evidence="7" id="KW-0677">Repeat</keyword>
<comment type="subunit">
    <text evidence="9">Heterodimer of an alpha and a beta subunit.</text>
</comment>
<dbReference type="GO" id="GO:0097354">
    <property type="term" value="P:prenylation"/>
    <property type="evidence" value="ECO:0007669"/>
    <property type="project" value="UniProtKB-UniRule"/>
</dbReference>
<evidence type="ECO:0000313" key="13">
    <source>
        <dbReference type="Proteomes" id="UP000635477"/>
    </source>
</evidence>
<evidence type="ECO:0000256" key="2">
    <source>
        <dbReference type="ARBA" id="ARBA00012702"/>
    </source>
</evidence>
<dbReference type="InterPro" id="IPR008930">
    <property type="entry name" value="Terpenoid_cyclase/PrenylTrfase"/>
</dbReference>
<gene>
    <name evidence="12" type="ORF">FZEAL_9005</name>
</gene>
<dbReference type="InterPro" id="IPR026872">
    <property type="entry name" value="FTB"/>
</dbReference>
<evidence type="ECO:0000256" key="4">
    <source>
        <dbReference type="ARBA" id="ARBA00022602"/>
    </source>
</evidence>
<evidence type="ECO:0000256" key="9">
    <source>
        <dbReference type="RuleBase" id="RU365056"/>
    </source>
</evidence>